<keyword evidence="5" id="KW-0963">Cytoplasm</keyword>
<gene>
    <name evidence="5 9" type="primary">proC</name>
    <name evidence="9" type="ORF">KDL01_22830</name>
</gene>
<dbReference type="EMBL" id="JAGSOG010000126">
    <property type="protein sequence ID" value="MBR7836130.1"/>
    <property type="molecule type" value="Genomic_DNA"/>
</dbReference>
<dbReference type="HAMAP" id="MF_01925">
    <property type="entry name" value="P5C_reductase"/>
    <property type="match status" value="1"/>
</dbReference>
<dbReference type="Gene3D" id="1.10.3730.10">
    <property type="entry name" value="ProC C-terminal domain-like"/>
    <property type="match status" value="1"/>
</dbReference>
<dbReference type="PIRSF" id="PIRSF000193">
    <property type="entry name" value="Pyrrol-5-carb_rd"/>
    <property type="match status" value="1"/>
</dbReference>
<keyword evidence="5" id="KW-0641">Proline biosynthesis</keyword>
<keyword evidence="10" id="KW-1185">Reference proteome</keyword>
<comment type="similarity">
    <text evidence="1 5">Belongs to the pyrroline-5-carboxylate reductase family.</text>
</comment>
<proteinExistence type="inferred from homology"/>
<evidence type="ECO:0000256" key="3">
    <source>
        <dbReference type="ARBA" id="ARBA00023002"/>
    </source>
</evidence>
<dbReference type="Pfam" id="PF14748">
    <property type="entry name" value="P5CR_dimer"/>
    <property type="match status" value="1"/>
</dbReference>
<dbReference type="GO" id="GO:0004735">
    <property type="term" value="F:pyrroline-5-carboxylate reductase activity"/>
    <property type="evidence" value="ECO:0007669"/>
    <property type="project" value="UniProtKB-UniRule"/>
</dbReference>
<comment type="pathway">
    <text evidence="5">Amino-acid biosynthesis; L-proline biosynthesis; L-proline from L-glutamate 5-semialdehyde: step 1/1.</text>
</comment>
<dbReference type="Proteomes" id="UP000675781">
    <property type="component" value="Unassembled WGS sequence"/>
</dbReference>
<dbReference type="NCBIfam" id="TIGR00112">
    <property type="entry name" value="proC"/>
    <property type="match status" value="1"/>
</dbReference>
<keyword evidence="3 5" id="KW-0560">Oxidoreductase</keyword>
<feature type="domain" description="Pyrroline-5-carboxylate reductase dimerisation" evidence="8">
    <location>
        <begin position="158"/>
        <end position="261"/>
    </location>
</feature>
<dbReference type="InterPro" id="IPR000304">
    <property type="entry name" value="Pyrroline-COOH_reductase"/>
</dbReference>
<evidence type="ECO:0000256" key="5">
    <source>
        <dbReference type="HAMAP-Rule" id="MF_01925"/>
    </source>
</evidence>
<dbReference type="Pfam" id="PF03807">
    <property type="entry name" value="F420_oxidored"/>
    <property type="match status" value="1"/>
</dbReference>
<dbReference type="InterPro" id="IPR036291">
    <property type="entry name" value="NAD(P)-bd_dom_sf"/>
</dbReference>
<keyword evidence="2 5" id="KW-0521">NADP</keyword>
<dbReference type="Gene3D" id="3.40.50.720">
    <property type="entry name" value="NAD(P)-binding Rossmann-like Domain"/>
    <property type="match status" value="1"/>
</dbReference>
<evidence type="ECO:0000313" key="10">
    <source>
        <dbReference type="Proteomes" id="UP000675781"/>
    </source>
</evidence>
<comment type="catalytic activity">
    <reaction evidence="5">
        <text>L-proline + NADP(+) = (S)-1-pyrroline-5-carboxylate + NADPH + 2 H(+)</text>
        <dbReference type="Rhea" id="RHEA:14109"/>
        <dbReference type="ChEBI" id="CHEBI:15378"/>
        <dbReference type="ChEBI" id="CHEBI:17388"/>
        <dbReference type="ChEBI" id="CHEBI:57783"/>
        <dbReference type="ChEBI" id="CHEBI:58349"/>
        <dbReference type="ChEBI" id="CHEBI:60039"/>
        <dbReference type="EC" id="1.5.1.2"/>
    </reaction>
</comment>
<feature type="domain" description="Pyrroline-5-carboxylate reductase catalytic N-terminal" evidence="7">
    <location>
        <begin position="2"/>
        <end position="95"/>
    </location>
</feature>
<evidence type="ECO:0000313" key="9">
    <source>
        <dbReference type="EMBL" id="MBR7836130.1"/>
    </source>
</evidence>
<evidence type="ECO:0000259" key="7">
    <source>
        <dbReference type="Pfam" id="PF03807"/>
    </source>
</evidence>
<name>A0A941IP41_9ACTN</name>
<protein>
    <recommendedName>
        <fullName evidence="5 6">Pyrroline-5-carboxylate reductase</fullName>
        <shortName evidence="5">P5C reductase</shortName>
        <shortName evidence="5">P5CR</shortName>
        <ecNumber evidence="5 6">1.5.1.2</ecNumber>
    </recommendedName>
    <alternativeName>
        <fullName evidence="5">PCA reductase</fullName>
    </alternativeName>
</protein>
<evidence type="ECO:0000256" key="1">
    <source>
        <dbReference type="ARBA" id="ARBA00005525"/>
    </source>
</evidence>
<dbReference type="SUPFAM" id="SSF48179">
    <property type="entry name" value="6-phosphogluconate dehydrogenase C-terminal domain-like"/>
    <property type="match status" value="1"/>
</dbReference>
<sequence length="275" mass="28611">MRISLFGVGELGYALLGGWLAAGMPSSDIRGVERDERRAAQIEDTLDVRVVSALEAAEDADTAVLAVPAQSVPDLLAAIGPRLDPDCLVLSLAAGVPIELIERYLPAGMAVVRAMPNTAVSAREGMCVLSPGPDVDEGHLLRAEQLLRPVGEVIRVPEDQQNAATALSGSGPAFFYEVFDHMIRAGMRLGVTEEAAGLMAVQAAAGAVAMVRGTRRAPAHLREAVATPGGTTQAALAVLGEHGVGAAVEGAVRAAALRSAEVGDELWEQTRLVRE</sequence>
<accession>A0A941IP41</accession>
<dbReference type="FunFam" id="1.10.3730.10:FF:000001">
    <property type="entry name" value="Pyrroline-5-carboxylate reductase"/>
    <property type="match status" value="1"/>
</dbReference>
<evidence type="ECO:0000256" key="6">
    <source>
        <dbReference type="NCBIfam" id="TIGR00112"/>
    </source>
</evidence>
<evidence type="ECO:0000256" key="4">
    <source>
        <dbReference type="ARBA" id="ARBA00058118"/>
    </source>
</evidence>
<dbReference type="AlphaFoldDB" id="A0A941IP41"/>
<dbReference type="GO" id="GO:0055129">
    <property type="term" value="P:L-proline biosynthetic process"/>
    <property type="evidence" value="ECO:0007669"/>
    <property type="project" value="UniProtKB-UniRule"/>
</dbReference>
<evidence type="ECO:0000259" key="8">
    <source>
        <dbReference type="Pfam" id="PF14748"/>
    </source>
</evidence>
<reference evidence="9" key="1">
    <citation type="submission" date="2021-04" db="EMBL/GenBank/DDBJ databases">
        <title>Genome based classification of Actinospica acidithermotolerans sp. nov., an actinobacterium isolated from an Indonesian hot spring.</title>
        <authorList>
            <person name="Kusuma A.B."/>
            <person name="Putra K.E."/>
            <person name="Nafisah S."/>
            <person name="Loh J."/>
            <person name="Nouioui I."/>
            <person name="Goodfellow M."/>
        </authorList>
    </citation>
    <scope>NUCLEOTIDE SEQUENCE</scope>
    <source>
        <strain evidence="9">CSCA 57</strain>
    </source>
</reference>
<comment type="function">
    <text evidence="4 5">Catalyzes the reduction of 1-pyrroline-5-carboxylate (PCA) to L-proline.</text>
</comment>
<dbReference type="SUPFAM" id="SSF51735">
    <property type="entry name" value="NAD(P)-binding Rossmann-fold domains"/>
    <property type="match status" value="1"/>
</dbReference>
<dbReference type="GO" id="GO:0005737">
    <property type="term" value="C:cytoplasm"/>
    <property type="evidence" value="ECO:0007669"/>
    <property type="project" value="UniProtKB-SubCell"/>
</dbReference>
<keyword evidence="5" id="KW-0028">Amino-acid biosynthesis</keyword>
<dbReference type="EC" id="1.5.1.2" evidence="5 6"/>
<organism evidence="9 10">
    <name type="scientific">Actinospica durhamensis</name>
    <dbReference type="NCBI Taxonomy" id="1508375"/>
    <lineage>
        <taxon>Bacteria</taxon>
        <taxon>Bacillati</taxon>
        <taxon>Actinomycetota</taxon>
        <taxon>Actinomycetes</taxon>
        <taxon>Catenulisporales</taxon>
        <taxon>Actinospicaceae</taxon>
        <taxon>Actinospica</taxon>
    </lineage>
</organism>
<dbReference type="InterPro" id="IPR008927">
    <property type="entry name" value="6-PGluconate_DH-like_C_sf"/>
</dbReference>
<comment type="subcellular location">
    <subcellularLocation>
        <location evidence="5">Cytoplasm</location>
    </subcellularLocation>
</comment>
<dbReference type="PANTHER" id="PTHR11645">
    <property type="entry name" value="PYRROLINE-5-CARBOXYLATE REDUCTASE"/>
    <property type="match status" value="1"/>
</dbReference>
<comment type="catalytic activity">
    <reaction evidence="5">
        <text>L-proline + NAD(+) = (S)-1-pyrroline-5-carboxylate + NADH + 2 H(+)</text>
        <dbReference type="Rhea" id="RHEA:14105"/>
        <dbReference type="ChEBI" id="CHEBI:15378"/>
        <dbReference type="ChEBI" id="CHEBI:17388"/>
        <dbReference type="ChEBI" id="CHEBI:57540"/>
        <dbReference type="ChEBI" id="CHEBI:57945"/>
        <dbReference type="ChEBI" id="CHEBI:60039"/>
        <dbReference type="EC" id="1.5.1.2"/>
    </reaction>
</comment>
<evidence type="ECO:0000256" key="2">
    <source>
        <dbReference type="ARBA" id="ARBA00022857"/>
    </source>
</evidence>
<dbReference type="PANTHER" id="PTHR11645:SF0">
    <property type="entry name" value="PYRROLINE-5-CARBOXYLATE REDUCTASE 3"/>
    <property type="match status" value="1"/>
</dbReference>
<dbReference type="InterPro" id="IPR028939">
    <property type="entry name" value="P5C_Rdtase_cat_N"/>
</dbReference>
<dbReference type="RefSeq" id="WP_212530620.1">
    <property type="nucleotide sequence ID" value="NZ_JAGSOG010000126.1"/>
</dbReference>
<dbReference type="InterPro" id="IPR029036">
    <property type="entry name" value="P5CR_dimer"/>
</dbReference>
<comment type="caution">
    <text evidence="9">The sequence shown here is derived from an EMBL/GenBank/DDBJ whole genome shotgun (WGS) entry which is preliminary data.</text>
</comment>